<name>A0A9N8EWD5_9STRA</name>
<keyword evidence="8" id="KW-0472">Membrane</keyword>
<proteinExistence type="inferred from homology"/>
<dbReference type="GO" id="GO:0000139">
    <property type="term" value="C:Golgi membrane"/>
    <property type="evidence" value="ECO:0007669"/>
    <property type="project" value="UniProtKB-SubCell"/>
</dbReference>
<evidence type="ECO:0000313" key="11">
    <source>
        <dbReference type="Proteomes" id="UP001153069"/>
    </source>
</evidence>
<keyword evidence="9" id="KW-0325">Glycoprotein</keyword>
<dbReference type="Proteomes" id="UP001153069">
    <property type="component" value="Unassembled WGS sequence"/>
</dbReference>
<evidence type="ECO:0000256" key="2">
    <source>
        <dbReference type="ARBA" id="ARBA00008124"/>
    </source>
</evidence>
<comment type="caution">
    <text evidence="10">The sequence shown here is derived from an EMBL/GenBank/DDBJ whole genome shotgun (WGS) entry which is preliminary data.</text>
</comment>
<evidence type="ECO:0000256" key="1">
    <source>
        <dbReference type="ARBA" id="ARBA00004323"/>
    </source>
</evidence>
<keyword evidence="7" id="KW-0333">Golgi apparatus</keyword>
<sequence length="322" mass="36457">MMDNNRKRGGMLYLKTRKTASSTAAGVNLRIARNLAKRLDLAKPAQFCPAGFHHTKASKLYSQRDKTRSFLWTTLREPTQRLISDFNYFVLSRHPNITATINYNVSMPMPTTTEQDPTTRLFEAWAHRQRDHYLKVLPLQRVVKPRATHAEKLQAIQTIIDNDYDFIAITERLDESLVVLQLLLPDLPLQDLLYLKGAKTSGGYDDGVFQGTCYYIQPTIVTPGMHALVQTPEWNTQIVQYERALYQAANQSLDDTIAQLGKQVVARQLKAFRQLQQHAVQQCAHDTVFPCNAVTGQKNLHNDCLWADSGCGADCLDRVGVP</sequence>
<dbReference type="GO" id="GO:0009247">
    <property type="term" value="P:glycolipid biosynthetic process"/>
    <property type="evidence" value="ECO:0007669"/>
    <property type="project" value="InterPro"/>
</dbReference>
<keyword evidence="11" id="KW-1185">Reference proteome</keyword>
<dbReference type="PANTHER" id="PTHR14647">
    <property type="entry name" value="GALACTOSE-3-O-SULFOTRANSFERASE"/>
    <property type="match status" value="1"/>
</dbReference>
<dbReference type="AlphaFoldDB" id="A0A9N8EWD5"/>
<evidence type="ECO:0000256" key="7">
    <source>
        <dbReference type="ARBA" id="ARBA00023034"/>
    </source>
</evidence>
<evidence type="ECO:0000256" key="9">
    <source>
        <dbReference type="ARBA" id="ARBA00023180"/>
    </source>
</evidence>
<evidence type="ECO:0000256" key="6">
    <source>
        <dbReference type="ARBA" id="ARBA00022989"/>
    </source>
</evidence>
<keyword evidence="5" id="KW-0735">Signal-anchor</keyword>
<evidence type="ECO:0000256" key="8">
    <source>
        <dbReference type="ARBA" id="ARBA00023136"/>
    </source>
</evidence>
<organism evidence="10 11">
    <name type="scientific">Seminavis robusta</name>
    <dbReference type="NCBI Taxonomy" id="568900"/>
    <lineage>
        <taxon>Eukaryota</taxon>
        <taxon>Sar</taxon>
        <taxon>Stramenopiles</taxon>
        <taxon>Ochrophyta</taxon>
        <taxon>Bacillariophyta</taxon>
        <taxon>Bacillariophyceae</taxon>
        <taxon>Bacillariophycidae</taxon>
        <taxon>Naviculales</taxon>
        <taxon>Naviculaceae</taxon>
        <taxon>Seminavis</taxon>
    </lineage>
</organism>
<evidence type="ECO:0000256" key="4">
    <source>
        <dbReference type="ARBA" id="ARBA00022692"/>
    </source>
</evidence>
<evidence type="ECO:0000256" key="5">
    <source>
        <dbReference type="ARBA" id="ARBA00022968"/>
    </source>
</evidence>
<comment type="similarity">
    <text evidence="2">Belongs to the galactose-3-O-sulfotransferase family.</text>
</comment>
<comment type="subcellular location">
    <subcellularLocation>
        <location evidence="1">Golgi apparatus membrane</location>
        <topology evidence="1">Single-pass type II membrane protein</topology>
    </subcellularLocation>
</comment>
<evidence type="ECO:0000256" key="3">
    <source>
        <dbReference type="ARBA" id="ARBA00022679"/>
    </source>
</evidence>
<reference evidence="10" key="1">
    <citation type="submission" date="2020-06" db="EMBL/GenBank/DDBJ databases">
        <authorList>
            <consortium name="Plant Systems Biology data submission"/>
        </authorList>
    </citation>
    <scope>NUCLEOTIDE SEQUENCE</scope>
    <source>
        <strain evidence="10">D6</strain>
    </source>
</reference>
<gene>
    <name evidence="10" type="ORF">SEMRO_2016_G311150.1</name>
</gene>
<dbReference type="GO" id="GO:0001733">
    <property type="term" value="F:galactosylceramide sulfotransferase activity"/>
    <property type="evidence" value="ECO:0007669"/>
    <property type="project" value="InterPro"/>
</dbReference>
<dbReference type="InterPro" id="IPR009729">
    <property type="entry name" value="Gal-3-0_sulfotransfrase"/>
</dbReference>
<evidence type="ECO:0000313" key="10">
    <source>
        <dbReference type="EMBL" id="CAB9527550.1"/>
    </source>
</evidence>
<protein>
    <submittedName>
        <fullName evidence="10">Uncharacterized protein</fullName>
    </submittedName>
</protein>
<dbReference type="PANTHER" id="PTHR14647:SF87">
    <property type="entry name" value="PUTATIVE-RELATED"/>
    <property type="match status" value="1"/>
</dbReference>
<dbReference type="EMBL" id="CAICTM010002014">
    <property type="protein sequence ID" value="CAB9527550.1"/>
    <property type="molecule type" value="Genomic_DNA"/>
</dbReference>
<dbReference type="InterPro" id="IPR027417">
    <property type="entry name" value="P-loop_NTPase"/>
</dbReference>
<dbReference type="Gene3D" id="3.40.50.300">
    <property type="entry name" value="P-loop containing nucleotide triphosphate hydrolases"/>
    <property type="match status" value="1"/>
</dbReference>
<accession>A0A9N8EWD5</accession>
<keyword evidence="3" id="KW-0808">Transferase</keyword>
<dbReference type="OrthoDB" id="42904at2759"/>
<keyword evidence="4" id="KW-0812">Transmembrane</keyword>
<keyword evidence="6" id="KW-1133">Transmembrane helix</keyword>